<reference evidence="3" key="1">
    <citation type="submission" date="2020-07" db="EMBL/GenBank/DDBJ databases">
        <title>A new Micromonospora strain with potent antibiotic activity isolated from the microbiome of a mid-Atlantic deep-sea sponge.</title>
        <authorList>
            <person name="Back C.R."/>
            <person name="Stennett H.L."/>
            <person name="Williams S.E."/>
            <person name="Wang L."/>
            <person name="Ojeda Gomez J."/>
            <person name="Abdulle O.M."/>
            <person name="Duffy T."/>
            <person name="Hendry K.R."/>
            <person name="Powell D."/>
            <person name="Stach J.E."/>
            <person name="Essex-Lopresti A.E."/>
            <person name="Willis C.L."/>
            <person name="Curnow P."/>
            <person name="Race P.R."/>
        </authorList>
    </citation>
    <scope>NUCLEOTIDE SEQUENCE [LARGE SCALE GENOMIC DNA]</scope>
    <source>
        <strain evidence="3">28ISP2-46</strain>
    </source>
</reference>
<keyword evidence="3" id="KW-1185">Reference proteome</keyword>
<gene>
    <name evidence="2" type="ORF">H1D33_25070</name>
</gene>
<organism evidence="2 3">
    <name type="scientific">Micromonospora robiginosa</name>
    <dbReference type="NCBI Taxonomy" id="2749844"/>
    <lineage>
        <taxon>Bacteria</taxon>
        <taxon>Bacillati</taxon>
        <taxon>Actinomycetota</taxon>
        <taxon>Actinomycetes</taxon>
        <taxon>Micromonosporales</taxon>
        <taxon>Micromonosporaceae</taxon>
        <taxon>Micromonospora</taxon>
    </lineage>
</organism>
<feature type="transmembrane region" description="Helical" evidence="1">
    <location>
        <begin position="110"/>
        <end position="137"/>
    </location>
</feature>
<feature type="transmembrane region" description="Helical" evidence="1">
    <location>
        <begin position="300"/>
        <end position="320"/>
    </location>
</feature>
<dbReference type="KEGG" id="mfeu:H1D33_25070"/>
<reference evidence="2 3" key="2">
    <citation type="journal article" date="2021" name="Mar. Drugs">
        <title>A New Micromonospora Strain with Antibiotic Activity Isolated from the Microbiome of a Mid-Atlantic Deep-Sea Sponge.</title>
        <authorList>
            <person name="Back C.R."/>
            <person name="Stennett H.L."/>
            <person name="Williams S.E."/>
            <person name="Wang L."/>
            <person name="Ojeda Gomez J."/>
            <person name="Abdulle O.M."/>
            <person name="Duffy T."/>
            <person name="Neal C."/>
            <person name="Mantell J."/>
            <person name="Jepson M.A."/>
            <person name="Hendry K.R."/>
            <person name="Powell D."/>
            <person name="Stach J.E.M."/>
            <person name="Essex-Lopresti A.E."/>
            <person name="Willis C.L."/>
            <person name="Curnow P."/>
            <person name="Race P.R."/>
        </authorList>
    </citation>
    <scope>NUCLEOTIDE SEQUENCE [LARGE SCALE GENOMIC DNA]</scope>
    <source>
        <strain evidence="2 3">28ISP2-46</strain>
    </source>
</reference>
<evidence type="ECO:0000313" key="2">
    <source>
        <dbReference type="EMBL" id="QLQ36524.1"/>
    </source>
</evidence>
<feature type="transmembrane region" description="Helical" evidence="1">
    <location>
        <begin position="157"/>
        <end position="178"/>
    </location>
</feature>
<proteinExistence type="predicted"/>
<accession>A0A7L6B3R9</accession>
<evidence type="ECO:0000313" key="3">
    <source>
        <dbReference type="Proteomes" id="UP000510844"/>
    </source>
</evidence>
<sequence length="328" mass="35119">MIWLTWRQFRTQAVVAVAALVVAAALLLWLGVSIRHAYDAVVACATPAACASTRDALLSRYGAPVAVAGIVLLALPAALGAFWGAPLLARELEAGTYRMVLTQGVTRTRWLLPKLVLTGLSAVVLTGTYSLLLTWAASRFDQVQGDRFTPLTFAARGLTPLGYALFAFLLGVAASLLLRRSVPAMAVTVAVVAAVGAAVPVLVRPHLASPITTTVAFTPDTVRRSQLNIATELQVGNYVLPGAWVLNRWHDLRDADGNKVTARAVDDCLGGTPEQAAPCLAGRSLHFEISYQPADRYWRFQVIELGGYLVLSALLAVAALRRMRRPLA</sequence>
<name>A0A7L6B3R9_9ACTN</name>
<dbReference type="EMBL" id="CP059322">
    <property type="protein sequence ID" value="QLQ36524.1"/>
    <property type="molecule type" value="Genomic_DNA"/>
</dbReference>
<feature type="transmembrane region" description="Helical" evidence="1">
    <location>
        <begin position="185"/>
        <end position="203"/>
    </location>
</feature>
<keyword evidence="1" id="KW-0472">Membrane</keyword>
<protein>
    <submittedName>
        <fullName evidence="2">Transmembrane transport protein</fullName>
    </submittedName>
</protein>
<keyword evidence="1" id="KW-1133">Transmembrane helix</keyword>
<dbReference type="Proteomes" id="UP000510844">
    <property type="component" value="Chromosome"/>
</dbReference>
<dbReference type="RefSeq" id="WP_181569039.1">
    <property type="nucleotide sequence ID" value="NZ_CP059322.2"/>
</dbReference>
<evidence type="ECO:0000256" key="1">
    <source>
        <dbReference type="SAM" id="Phobius"/>
    </source>
</evidence>
<feature type="transmembrane region" description="Helical" evidence="1">
    <location>
        <begin position="66"/>
        <end position="89"/>
    </location>
</feature>
<keyword evidence="1 2" id="KW-0812">Transmembrane</keyword>
<dbReference type="AlphaFoldDB" id="A0A7L6B3R9"/>